<protein>
    <submittedName>
        <fullName evidence="1">Uncharacterized protein</fullName>
    </submittedName>
</protein>
<sequence length="336" mass="38646">MDLSKYFLKKPDHKPVMMSELQSWLQGCKEDLAVVSSEFFTGVPPRQLRAAIDRELPDFAEQCRVIAYVRPHSSRYLASYVQRSKSGVITETPDSFFDAFSSMKMHQYTYRFRRWRRNFRKNFTLRPFIRRELLNNDIVDDFFGTVFGDSNFKLERRISENTSITDVSLAALLCIQNELISSGLSGHLRAMAGSTIANFYLPSLHQRGDKPWLAKQTVEKIYNLTAEDAQELDSRFFRRPLMFPELQKAVEQAQDLHMEVDVAAHFSMAQVSEIKLISGHIAEQIQKCSSAWSLHARHQQNLIELSFAQQALLLANRRALSELDVLFEAAAELIAD</sequence>
<dbReference type="AlphaFoldDB" id="A0A0H5CZB2"/>
<accession>A0A0H5CZB2</accession>
<evidence type="ECO:0000313" key="1">
    <source>
        <dbReference type="EMBL" id="CRL10372.1"/>
    </source>
</evidence>
<dbReference type="Proteomes" id="UP000043764">
    <property type="component" value="Unassembled WGS sequence"/>
</dbReference>
<evidence type="ECO:0000313" key="2">
    <source>
        <dbReference type="Proteomes" id="UP000043764"/>
    </source>
</evidence>
<keyword evidence="2" id="KW-1185">Reference proteome</keyword>
<organism evidence="1 2">
    <name type="scientific">Phaeobacter italicus</name>
    <dbReference type="NCBI Taxonomy" id="481446"/>
    <lineage>
        <taxon>Bacteria</taxon>
        <taxon>Pseudomonadati</taxon>
        <taxon>Pseudomonadota</taxon>
        <taxon>Alphaproteobacteria</taxon>
        <taxon>Rhodobacterales</taxon>
        <taxon>Roseobacteraceae</taxon>
        <taxon>Phaeobacter</taxon>
    </lineage>
</organism>
<gene>
    <name evidence="1" type="ORF">NIT7321_01217</name>
</gene>
<dbReference type="RefSeq" id="WP_131724079.1">
    <property type="nucleotide sequence ID" value="NZ_CVRL01000013.1"/>
</dbReference>
<reference evidence="2" key="1">
    <citation type="submission" date="2015-05" db="EMBL/GenBank/DDBJ databases">
        <authorList>
            <person name="Rodrigo-Torres Lidia"/>
            <person name="Arahal R.David."/>
        </authorList>
    </citation>
    <scope>NUCLEOTIDE SEQUENCE [LARGE SCALE GENOMIC DNA]</scope>
    <source>
        <strain evidence="2">CECT 7321</strain>
    </source>
</reference>
<dbReference type="EMBL" id="CVRL01000013">
    <property type="protein sequence ID" value="CRL10372.1"/>
    <property type="molecule type" value="Genomic_DNA"/>
</dbReference>
<name>A0A0H5CZB2_9RHOB</name>
<proteinExistence type="predicted"/>